<protein>
    <submittedName>
        <fullName evidence="2">Uncharacterized protein</fullName>
    </submittedName>
</protein>
<feature type="signal peptide" evidence="1">
    <location>
        <begin position="1"/>
        <end position="24"/>
    </location>
</feature>
<proteinExistence type="predicted"/>
<feature type="chain" id="PRO_5047490316" evidence="1">
    <location>
        <begin position="25"/>
        <end position="160"/>
    </location>
</feature>
<evidence type="ECO:0000313" key="3">
    <source>
        <dbReference type="Proteomes" id="UP001525021"/>
    </source>
</evidence>
<name>A0ABT2DMF4_9BACI</name>
<organism evidence="2 3">
    <name type="scientific">Lysinibacillus pinottii</name>
    <dbReference type="NCBI Taxonomy" id="2973932"/>
    <lineage>
        <taxon>Bacteria</taxon>
        <taxon>Bacillati</taxon>
        <taxon>Bacillota</taxon>
        <taxon>Bacilli</taxon>
        <taxon>Bacillales</taxon>
        <taxon>Bacillaceae</taxon>
        <taxon>Lysinibacillus</taxon>
    </lineage>
</organism>
<evidence type="ECO:0000313" key="2">
    <source>
        <dbReference type="EMBL" id="MCS1396062.1"/>
    </source>
</evidence>
<comment type="caution">
    <text evidence="2">The sequence shown here is derived from an EMBL/GenBank/DDBJ whole genome shotgun (WGS) entry which is preliminary data.</text>
</comment>
<gene>
    <name evidence="2" type="ORF">NXZ79_08430</name>
</gene>
<evidence type="ECO:0000256" key="1">
    <source>
        <dbReference type="SAM" id="SignalP"/>
    </source>
</evidence>
<keyword evidence="1" id="KW-0732">Signal</keyword>
<dbReference type="Proteomes" id="UP001525021">
    <property type="component" value="Unassembled WGS sequence"/>
</dbReference>
<dbReference type="Gene3D" id="2.60.120.380">
    <property type="match status" value="1"/>
</dbReference>
<dbReference type="EMBL" id="JANTOO010000010">
    <property type="protein sequence ID" value="MCS1396062.1"/>
    <property type="molecule type" value="Genomic_DNA"/>
</dbReference>
<dbReference type="RefSeq" id="WP_036161806.1">
    <property type="nucleotide sequence ID" value="NZ_JANTOO010000010.1"/>
</dbReference>
<sequence>MKKLFTFSFTTLLTIFLMSTGASAASANYIQWETEPNDSWTTGSVVMTYNIDQAINRGYISSVNDIDYWKFEYGTNPNGYQIALQVPDGGYNYGVAVWEKINGQYVEVARDNGDFYQNVYLNIPGLKSDGTVPQYVIGIYSPYNIIYTPDEYYQLVVSPL</sequence>
<keyword evidence="3" id="KW-1185">Reference proteome</keyword>
<reference evidence="2 3" key="1">
    <citation type="submission" date="2022-08" db="EMBL/GenBank/DDBJ databases">
        <title>Lysinibacillus sequencing.</title>
        <authorList>
            <person name="Dunlap C."/>
        </authorList>
    </citation>
    <scope>NUCLEOTIDE SEQUENCE [LARGE SCALE GENOMIC DNA]</scope>
    <source>
        <strain evidence="2 3">PB211</strain>
    </source>
</reference>
<accession>A0ABT2DMF4</accession>